<name>A0ABR4CTG9_9HELO</name>
<feature type="non-terminal residue" evidence="2">
    <location>
        <position position="91"/>
    </location>
</feature>
<organism evidence="2 3">
    <name type="scientific">Oculimacula yallundae</name>
    <dbReference type="NCBI Taxonomy" id="86028"/>
    <lineage>
        <taxon>Eukaryota</taxon>
        <taxon>Fungi</taxon>
        <taxon>Dikarya</taxon>
        <taxon>Ascomycota</taxon>
        <taxon>Pezizomycotina</taxon>
        <taxon>Leotiomycetes</taxon>
        <taxon>Helotiales</taxon>
        <taxon>Ploettnerulaceae</taxon>
        <taxon>Oculimacula</taxon>
    </lineage>
</organism>
<evidence type="ECO:0000256" key="1">
    <source>
        <dbReference type="SAM" id="SignalP"/>
    </source>
</evidence>
<protein>
    <recommendedName>
        <fullName evidence="4">Secreted protein</fullName>
    </recommendedName>
</protein>
<dbReference type="Proteomes" id="UP001595075">
    <property type="component" value="Unassembled WGS sequence"/>
</dbReference>
<evidence type="ECO:0000313" key="3">
    <source>
        <dbReference type="Proteomes" id="UP001595075"/>
    </source>
</evidence>
<keyword evidence="3" id="KW-1185">Reference proteome</keyword>
<sequence>MKYRGSVLLYPVCSTVLWPAAASSRTTGPAEKTLNKGTQICQLGCHRKFDPGYRPVVHRLKHLQTTFRAPGILFVLYESTLDHAWTASSGR</sequence>
<feature type="chain" id="PRO_5047090433" description="Secreted protein" evidence="1">
    <location>
        <begin position="24"/>
        <end position="91"/>
    </location>
</feature>
<evidence type="ECO:0000313" key="2">
    <source>
        <dbReference type="EMBL" id="KAL2072379.1"/>
    </source>
</evidence>
<comment type="caution">
    <text evidence="2">The sequence shown here is derived from an EMBL/GenBank/DDBJ whole genome shotgun (WGS) entry which is preliminary data.</text>
</comment>
<feature type="signal peptide" evidence="1">
    <location>
        <begin position="1"/>
        <end position="23"/>
    </location>
</feature>
<proteinExistence type="predicted"/>
<keyword evidence="1" id="KW-0732">Signal</keyword>
<accession>A0ABR4CTG9</accession>
<reference evidence="2 3" key="1">
    <citation type="journal article" date="2024" name="Commun. Biol.">
        <title>Comparative genomic analysis of thermophilic fungi reveals convergent evolutionary adaptations and gene losses.</title>
        <authorList>
            <person name="Steindorff A.S."/>
            <person name="Aguilar-Pontes M.V."/>
            <person name="Robinson A.J."/>
            <person name="Andreopoulos B."/>
            <person name="LaButti K."/>
            <person name="Kuo A."/>
            <person name="Mondo S."/>
            <person name="Riley R."/>
            <person name="Otillar R."/>
            <person name="Haridas S."/>
            <person name="Lipzen A."/>
            <person name="Grimwood J."/>
            <person name="Schmutz J."/>
            <person name="Clum A."/>
            <person name="Reid I.D."/>
            <person name="Moisan M.C."/>
            <person name="Butler G."/>
            <person name="Nguyen T.T.M."/>
            <person name="Dewar K."/>
            <person name="Conant G."/>
            <person name="Drula E."/>
            <person name="Henrissat B."/>
            <person name="Hansel C."/>
            <person name="Singer S."/>
            <person name="Hutchinson M.I."/>
            <person name="de Vries R.P."/>
            <person name="Natvig D.O."/>
            <person name="Powell A.J."/>
            <person name="Tsang A."/>
            <person name="Grigoriev I.V."/>
        </authorList>
    </citation>
    <scope>NUCLEOTIDE SEQUENCE [LARGE SCALE GENOMIC DNA]</scope>
    <source>
        <strain evidence="2 3">CBS 494.80</strain>
    </source>
</reference>
<gene>
    <name evidence="2" type="ORF">VTL71DRAFT_11722</name>
</gene>
<evidence type="ECO:0008006" key="4">
    <source>
        <dbReference type="Google" id="ProtNLM"/>
    </source>
</evidence>
<dbReference type="EMBL" id="JAZHXI010000004">
    <property type="protein sequence ID" value="KAL2072379.1"/>
    <property type="molecule type" value="Genomic_DNA"/>
</dbReference>